<dbReference type="EMBL" id="CASHTH010001259">
    <property type="protein sequence ID" value="CAI8013430.1"/>
    <property type="molecule type" value="Genomic_DNA"/>
</dbReference>
<reference evidence="1" key="1">
    <citation type="submission" date="2023-03" db="EMBL/GenBank/DDBJ databases">
        <authorList>
            <person name="Steffen K."/>
            <person name="Cardenas P."/>
        </authorList>
    </citation>
    <scope>NUCLEOTIDE SEQUENCE</scope>
</reference>
<comment type="caution">
    <text evidence="1">The sequence shown here is derived from an EMBL/GenBank/DDBJ whole genome shotgun (WGS) entry which is preliminary data.</text>
</comment>
<dbReference type="Proteomes" id="UP001174909">
    <property type="component" value="Unassembled WGS sequence"/>
</dbReference>
<gene>
    <name evidence="1" type="ORF">GBAR_LOCUS8509</name>
</gene>
<evidence type="ECO:0000313" key="1">
    <source>
        <dbReference type="EMBL" id="CAI8013430.1"/>
    </source>
</evidence>
<dbReference type="AlphaFoldDB" id="A0AA35RKW6"/>
<protein>
    <submittedName>
        <fullName evidence="1">Uncharacterized protein</fullName>
    </submittedName>
</protein>
<accession>A0AA35RKW6</accession>
<keyword evidence="2" id="KW-1185">Reference proteome</keyword>
<organism evidence="1 2">
    <name type="scientific">Geodia barretti</name>
    <name type="common">Barrett's horny sponge</name>
    <dbReference type="NCBI Taxonomy" id="519541"/>
    <lineage>
        <taxon>Eukaryota</taxon>
        <taxon>Metazoa</taxon>
        <taxon>Porifera</taxon>
        <taxon>Demospongiae</taxon>
        <taxon>Heteroscleromorpha</taxon>
        <taxon>Tetractinellida</taxon>
        <taxon>Astrophorina</taxon>
        <taxon>Geodiidae</taxon>
        <taxon>Geodia</taxon>
    </lineage>
</organism>
<proteinExistence type="predicted"/>
<sequence length="60" mass="6718">MRRAPQSFQDYVQRALGKLDLNSSRVSGEEVAAAYREFESGRVCLSILLKVVVVFILTSL</sequence>
<name>A0AA35RKW6_GEOBA</name>
<evidence type="ECO:0000313" key="2">
    <source>
        <dbReference type="Proteomes" id="UP001174909"/>
    </source>
</evidence>